<accession>A0A010YP89</accession>
<dbReference type="EMBL" id="JFBT01000001">
    <property type="protein sequence ID" value="EXG82005.1"/>
    <property type="molecule type" value="Genomic_DNA"/>
</dbReference>
<reference evidence="1 2" key="1">
    <citation type="submission" date="2013-07" db="EMBL/GenBank/DDBJ databases">
        <authorList>
            <consortium name="DOE Joint Genome Institute"/>
            <person name="Eisen J."/>
            <person name="Huntemann M."/>
            <person name="Han J."/>
            <person name="Chen A."/>
            <person name="Kyrpides N."/>
            <person name="Mavromatis K."/>
            <person name="Markowitz V."/>
            <person name="Palaniappan K."/>
            <person name="Ivanova N."/>
            <person name="Schaumberg A."/>
            <person name="Pati A."/>
            <person name="Liolios K."/>
            <person name="Nordberg H.P."/>
            <person name="Cantor M.N."/>
            <person name="Hua S.X."/>
            <person name="Woyke T."/>
        </authorList>
    </citation>
    <scope>NUCLEOTIDE SEQUENCE [LARGE SCALE GENOMIC DNA]</scope>
    <source>
        <strain evidence="1 2">DSM 44712</strain>
    </source>
</reference>
<dbReference type="AlphaFoldDB" id="A0A010YP89"/>
<dbReference type="SUPFAM" id="SSF140453">
    <property type="entry name" value="EsxAB dimer-like"/>
    <property type="match status" value="1"/>
</dbReference>
<evidence type="ECO:0008006" key="3">
    <source>
        <dbReference type="Google" id="ProtNLM"/>
    </source>
</evidence>
<comment type="caution">
    <text evidence="1">The sequence shown here is derived from an EMBL/GenBank/DDBJ whole genome shotgun (WGS) entry which is preliminary data.</text>
</comment>
<name>A0A010YP89_9ACTN</name>
<evidence type="ECO:0000313" key="1">
    <source>
        <dbReference type="EMBL" id="EXG82005.1"/>
    </source>
</evidence>
<sequence>MSTRVDPAALLTASGAVDELGGTVRTHQTALESDTLGTGGAVPGFRTRHVLERLAYGWSDALNRHRDYLDELGTALADAATGYRRSDDDTAAEFRALDRY</sequence>
<dbReference type="InterPro" id="IPR036689">
    <property type="entry name" value="ESAT-6-like_sf"/>
</dbReference>
<dbReference type="RefSeq" id="WP_051570274.1">
    <property type="nucleotide sequence ID" value="NZ_KK073874.1"/>
</dbReference>
<dbReference type="Proteomes" id="UP000021053">
    <property type="component" value="Unassembled WGS sequence"/>
</dbReference>
<protein>
    <recommendedName>
        <fullName evidence="3">Excreted virulence factor EspC, type VII ESX diderm</fullName>
    </recommendedName>
</protein>
<organism evidence="1 2">
    <name type="scientific">Cryptosporangium arvum DSM 44712</name>
    <dbReference type="NCBI Taxonomy" id="927661"/>
    <lineage>
        <taxon>Bacteria</taxon>
        <taxon>Bacillati</taxon>
        <taxon>Actinomycetota</taxon>
        <taxon>Actinomycetes</taxon>
        <taxon>Cryptosporangiales</taxon>
        <taxon>Cryptosporangiaceae</taxon>
        <taxon>Cryptosporangium</taxon>
    </lineage>
</organism>
<proteinExistence type="predicted"/>
<dbReference type="Gene3D" id="1.10.287.1060">
    <property type="entry name" value="ESAT-6-like"/>
    <property type="match status" value="1"/>
</dbReference>
<evidence type="ECO:0000313" key="2">
    <source>
        <dbReference type="Proteomes" id="UP000021053"/>
    </source>
</evidence>
<dbReference type="OrthoDB" id="3395187at2"/>
<keyword evidence="2" id="KW-1185">Reference proteome</keyword>
<dbReference type="HOGENOM" id="CLU_2301120_0_0_11"/>
<gene>
    <name evidence="1" type="ORF">CryarDRAFT_3136</name>
</gene>